<dbReference type="EMBL" id="JACBKZ010000002">
    <property type="protein sequence ID" value="KAF5957156.1"/>
    <property type="molecule type" value="Genomic_DNA"/>
</dbReference>
<evidence type="ECO:0000313" key="3">
    <source>
        <dbReference type="Proteomes" id="UP000593564"/>
    </source>
</evidence>
<reference evidence="2 3" key="2">
    <citation type="submission" date="2020-07" db="EMBL/GenBank/DDBJ databases">
        <title>Genome assembly of wild tea tree DASZ reveals pedigree and selection history of tea varieties.</title>
        <authorList>
            <person name="Zhang W."/>
        </authorList>
    </citation>
    <scope>NUCLEOTIDE SEQUENCE [LARGE SCALE GENOMIC DNA]</scope>
    <source>
        <strain evidence="3">cv. G240</strain>
        <tissue evidence="2">Leaf</tissue>
    </source>
</reference>
<proteinExistence type="predicted"/>
<protein>
    <submittedName>
        <fullName evidence="2">Uncharacterized protein</fullName>
    </submittedName>
</protein>
<feature type="compositionally biased region" description="Basic and acidic residues" evidence="1">
    <location>
        <begin position="30"/>
        <end position="44"/>
    </location>
</feature>
<sequence>MSAFVSSVGGAICADYFGDEFGLPLPRPRPQVDAKKMNDKKENCDGGTESASVAPAVAAVRIGKKELGVTLAFDGLHPFETLIYH</sequence>
<evidence type="ECO:0000313" key="2">
    <source>
        <dbReference type="EMBL" id="KAF5957156.1"/>
    </source>
</evidence>
<name>A0A7J7HYF4_CAMSI</name>
<keyword evidence="3" id="KW-1185">Reference proteome</keyword>
<gene>
    <name evidence="2" type="ORF">HYC85_004381</name>
</gene>
<comment type="caution">
    <text evidence="2">The sequence shown here is derived from an EMBL/GenBank/DDBJ whole genome shotgun (WGS) entry which is preliminary data.</text>
</comment>
<dbReference type="Proteomes" id="UP000593564">
    <property type="component" value="Unassembled WGS sequence"/>
</dbReference>
<dbReference type="AlphaFoldDB" id="A0A7J7HYF4"/>
<accession>A0A7J7HYF4</accession>
<organism evidence="2 3">
    <name type="scientific">Camellia sinensis</name>
    <name type="common">Tea plant</name>
    <name type="synonym">Thea sinensis</name>
    <dbReference type="NCBI Taxonomy" id="4442"/>
    <lineage>
        <taxon>Eukaryota</taxon>
        <taxon>Viridiplantae</taxon>
        <taxon>Streptophyta</taxon>
        <taxon>Embryophyta</taxon>
        <taxon>Tracheophyta</taxon>
        <taxon>Spermatophyta</taxon>
        <taxon>Magnoliopsida</taxon>
        <taxon>eudicotyledons</taxon>
        <taxon>Gunneridae</taxon>
        <taxon>Pentapetalae</taxon>
        <taxon>asterids</taxon>
        <taxon>Ericales</taxon>
        <taxon>Theaceae</taxon>
        <taxon>Camellia</taxon>
    </lineage>
</organism>
<feature type="region of interest" description="Disordered" evidence="1">
    <location>
        <begin position="28"/>
        <end position="49"/>
    </location>
</feature>
<evidence type="ECO:0000256" key="1">
    <source>
        <dbReference type="SAM" id="MobiDB-lite"/>
    </source>
</evidence>
<reference evidence="3" key="1">
    <citation type="journal article" date="2020" name="Nat. Commun.">
        <title>Genome assembly of wild tea tree DASZ reveals pedigree and selection history of tea varieties.</title>
        <authorList>
            <person name="Zhang W."/>
            <person name="Zhang Y."/>
            <person name="Qiu H."/>
            <person name="Guo Y."/>
            <person name="Wan H."/>
            <person name="Zhang X."/>
            <person name="Scossa F."/>
            <person name="Alseekh S."/>
            <person name="Zhang Q."/>
            <person name="Wang P."/>
            <person name="Xu L."/>
            <person name="Schmidt M.H."/>
            <person name="Jia X."/>
            <person name="Li D."/>
            <person name="Zhu A."/>
            <person name="Guo F."/>
            <person name="Chen W."/>
            <person name="Ni D."/>
            <person name="Usadel B."/>
            <person name="Fernie A.R."/>
            <person name="Wen W."/>
        </authorList>
    </citation>
    <scope>NUCLEOTIDE SEQUENCE [LARGE SCALE GENOMIC DNA]</scope>
    <source>
        <strain evidence="3">cv. G240</strain>
    </source>
</reference>